<dbReference type="FunFam" id="3.90.950.10:FF:000001">
    <property type="entry name" value="dITP/XTP pyrophosphatase"/>
    <property type="match status" value="1"/>
</dbReference>
<comment type="cofactor">
    <cofactor evidence="10">
        <name>Mg(2+)</name>
        <dbReference type="ChEBI" id="CHEBI:18420"/>
    </cofactor>
    <text evidence="10">Binds 1 Mg(2+) ion per subunit.</text>
</comment>
<feature type="binding site" evidence="10">
    <location>
        <begin position="8"/>
        <end position="13"/>
    </location>
    <ligand>
        <name>substrate</name>
    </ligand>
</feature>
<gene>
    <name evidence="12" type="ORF">MTBBW1_1050023</name>
</gene>
<keyword evidence="13" id="KW-1185">Reference proteome</keyword>
<dbReference type="EMBL" id="FWEV01000008">
    <property type="protein sequence ID" value="SLM27649.1"/>
    <property type="molecule type" value="Genomic_DNA"/>
</dbReference>
<dbReference type="PANTHER" id="PTHR11067">
    <property type="entry name" value="INOSINE TRIPHOSPHATE PYROPHOSPHATASE/HAM1 PROTEIN"/>
    <property type="match status" value="1"/>
</dbReference>
<evidence type="ECO:0000313" key="12">
    <source>
        <dbReference type="EMBL" id="SLM27649.1"/>
    </source>
</evidence>
<feature type="active site" description="Proton acceptor" evidence="10">
    <location>
        <position position="70"/>
    </location>
</feature>
<dbReference type="InterPro" id="IPR002637">
    <property type="entry name" value="RdgB/HAM1"/>
</dbReference>
<feature type="binding site" evidence="10">
    <location>
        <position position="70"/>
    </location>
    <ligand>
        <name>Mg(2+)</name>
        <dbReference type="ChEBI" id="CHEBI:18420"/>
    </ligand>
</feature>
<evidence type="ECO:0000256" key="11">
    <source>
        <dbReference type="RuleBase" id="RU003781"/>
    </source>
</evidence>
<evidence type="ECO:0000256" key="7">
    <source>
        <dbReference type="ARBA" id="ARBA00023080"/>
    </source>
</evidence>
<dbReference type="EC" id="3.6.1.66" evidence="10"/>
<dbReference type="GO" id="GO:0035870">
    <property type="term" value="F:dITP diphosphatase activity"/>
    <property type="evidence" value="ECO:0007669"/>
    <property type="project" value="UniProtKB-UniRule"/>
</dbReference>
<dbReference type="GO" id="GO:0009146">
    <property type="term" value="P:purine nucleoside triphosphate catabolic process"/>
    <property type="evidence" value="ECO:0007669"/>
    <property type="project" value="UniProtKB-UniRule"/>
</dbReference>
<feature type="binding site" evidence="10">
    <location>
        <begin position="179"/>
        <end position="180"/>
    </location>
    <ligand>
        <name>substrate</name>
    </ligand>
</feature>
<evidence type="ECO:0000256" key="5">
    <source>
        <dbReference type="ARBA" id="ARBA00022801"/>
    </source>
</evidence>
<evidence type="ECO:0000256" key="4">
    <source>
        <dbReference type="ARBA" id="ARBA00022741"/>
    </source>
</evidence>
<keyword evidence="5 10" id="KW-0378">Hydrolase</keyword>
<dbReference type="SUPFAM" id="SSF52972">
    <property type="entry name" value="ITPase-like"/>
    <property type="match status" value="1"/>
</dbReference>
<proteinExistence type="inferred from homology"/>
<sequence>MNILVLATRNKGKTREMRDMLKGFPVEIKNLDDFGPIPEIEEDGDTFDDNAYKKASFAARVLGYPAMADDSGLVVDALDGKPGVHSARFAGENATDQMNVAKLIEDMQDIENRRAAFECVISIAVPTGAALTYEGRCEGELLESPRGENGFGYDPLFYYPDFGKTFAEVSMEEKSLVSHRGKALQQVVEEFDKILEWLDINMPRIEPVACQSGSC</sequence>
<evidence type="ECO:0000256" key="2">
    <source>
        <dbReference type="ARBA" id="ARBA00011738"/>
    </source>
</evidence>
<dbReference type="NCBIfam" id="TIGR00042">
    <property type="entry name" value="RdgB/HAM1 family non-canonical purine NTP pyrophosphatase"/>
    <property type="match status" value="1"/>
</dbReference>
<dbReference type="GO" id="GO:0046872">
    <property type="term" value="F:metal ion binding"/>
    <property type="evidence" value="ECO:0007669"/>
    <property type="project" value="UniProtKB-KW"/>
</dbReference>
<comment type="catalytic activity">
    <reaction evidence="8 10">
        <text>dITP + H2O = dIMP + diphosphate + H(+)</text>
        <dbReference type="Rhea" id="RHEA:28342"/>
        <dbReference type="ChEBI" id="CHEBI:15377"/>
        <dbReference type="ChEBI" id="CHEBI:15378"/>
        <dbReference type="ChEBI" id="CHEBI:33019"/>
        <dbReference type="ChEBI" id="CHEBI:61194"/>
        <dbReference type="ChEBI" id="CHEBI:61382"/>
        <dbReference type="EC" id="3.6.1.66"/>
    </reaction>
</comment>
<comment type="catalytic activity">
    <reaction evidence="9 10">
        <text>XTP + H2O = XMP + diphosphate + H(+)</text>
        <dbReference type="Rhea" id="RHEA:28610"/>
        <dbReference type="ChEBI" id="CHEBI:15377"/>
        <dbReference type="ChEBI" id="CHEBI:15378"/>
        <dbReference type="ChEBI" id="CHEBI:33019"/>
        <dbReference type="ChEBI" id="CHEBI:57464"/>
        <dbReference type="ChEBI" id="CHEBI:61314"/>
        <dbReference type="EC" id="3.6.1.66"/>
    </reaction>
</comment>
<evidence type="ECO:0000256" key="1">
    <source>
        <dbReference type="ARBA" id="ARBA00008023"/>
    </source>
</evidence>
<dbReference type="Pfam" id="PF01725">
    <property type="entry name" value="Ham1p_like"/>
    <property type="match status" value="1"/>
</dbReference>
<dbReference type="NCBIfam" id="NF011397">
    <property type="entry name" value="PRK14822.1"/>
    <property type="match status" value="1"/>
</dbReference>
<keyword evidence="7 10" id="KW-0546">Nucleotide metabolism</keyword>
<evidence type="ECO:0000256" key="8">
    <source>
        <dbReference type="ARBA" id="ARBA00051875"/>
    </source>
</evidence>
<evidence type="ECO:0000256" key="10">
    <source>
        <dbReference type="HAMAP-Rule" id="MF_01405"/>
    </source>
</evidence>
<dbReference type="GO" id="GO:0000166">
    <property type="term" value="F:nucleotide binding"/>
    <property type="evidence" value="ECO:0007669"/>
    <property type="project" value="UniProtKB-KW"/>
</dbReference>
<organism evidence="12 13">
    <name type="scientific">Desulfamplus magnetovallimortis</name>
    <dbReference type="NCBI Taxonomy" id="1246637"/>
    <lineage>
        <taxon>Bacteria</taxon>
        <taxon>Pseudomonadati</taxon>
        <taxon>Thermodesulfobacteriota</taxon>
        <taxon>Desulfobacteria</taxon>
        <taxon>Desulfobacterales</taxon>
        <taxon>Desulfobacteraceae</taxon>
        <taxon>Desulfamplus</taxon>
    </lineage>
</organism>
<protein>
    <recommendedName>
        <fullName evidence="10">dITP/XTP pyrophosphatase</fullName>
        <ecNumber evidence="10">3.6.1.66</ecNumber>
    </recommendedName>
    <alternativeName>
        <fullName evidence="10">Non-canonical purine NTP pyrophosphatase</fullName>
    </alternativeName>
    <alternativeName>
        <fullName evidence="10">Non-standard purine NTP pyrophosphatase</fullName>
    </alternativeName>
    <alternativeName>
        <fullName evidence="10">Nucleoside-triphosphate diphosphatase</fullName>
    </alternativeName>
    <alternativeName>
        <fullName evidence="10">Nucleoside-triphosphate pyrophosphatase</fullName>
        <shortName evidence="10">NTPase</shortName>
    </alternativeName>
</protein>
<evidence type="ECO:0000256" key="9">
    <source>
        <dbReference type="ARBA" id="ARBA00052017"/>
    </source>
</evidence>
<evidence type="ECO:0000256" key="3">
    <source>
        <dbReference type="ARBA" id="ARBA00022723"/>
    </source>
</evidence>
<dbReference type="HAMAP" id="MF_01405">
    <property type="entry name" value="Non_canon_purine_NTPase"/>
    <property type="match status" value="1"/>
</dbReference>
<dbReference type="GO" id="GO:0009117">
    <property type="term" value="P:nucleotide metabolic process"/>
    <property type="evidence" value="ECO:0007669"/>
    <property type="project" value="UniProtKB-KW"/>
</dbReference>
<evidence type="ECO:0000256" key="6">
    <source>
        <dbReference type="ARBA" id="ARBA00022842"/>
    </source>
</evidence>
<feature type="binding site" evidence="10">
    <location>
        <position position="174"/>
    </location>
    <ligand>
        <name>substrate</name>
    </ligand>
</feature>
<keyword evidence="4 10" id="KW-0547">Nucleotide-binding</keyword>
<dbReference type="GO" id="GO:0005829">
    <property type="term" value="C:cytosol"/>
    <property type="evidence" value="ECO:0007669"/>
    <property type="project" value="TreeGrafter"/>
</dbReference>
<accession>A0A1W1H590</accession>
<dbReference type="PANTHER" id="PTHR11067:SF9">
    <property type="entry name" value="INOSINE TRIPHOSPHATE PYROPHOSPHATASE"/>
    <property type="match status" value="1"/>
</dbReference>
<keyword evidence="6 10" id="KW-0460">Magnesium</keyword>
<dbReference type="InterPro" id="IPR020922">
    <property type="entry name" value="dITP/XTP_pyrophosphatase"/>
</dbReference>
<dbReference type="GO" id="GO:0036220">
    <property type="term" value="F:ITP diphosphatase activity"/>
    <property type="evidence" value="ECO:0007669"/>
    <property type="project" value="UniProtKB-UniRule"/>
</dbReference>
<dbReference type="CDD" id="cd00515">
    <property type="entry name" value="HAM1"/>
    <property type="match status" value="1"/>
</dbReference>
<reference evidence="12 13" key="1">
    <citation type="submission" date="2017-03" db="EMBL/GenBank/DDBJ databases">
        <authorList>
            <person name="Afonso C.L."/>
            <person name="Miller P.J."/>
            <person name="Scott M.A."/>
            <person name="Spackman E."/>
            <person name="Goraichik I."/>
            <person name="Dimitrov K.M."/>
            <person name="Suarez D.L."/>
            <person name="Swayne D.E."/>
        </authorList>
    </citation>
    <scope>NUCLEOTIDE SEQUENCE [LARGE SCALE GENOMIC DNA]</scope>
    <source>
        <strain evidence="12">PRJEB14757</strain>
    </source>
</reference>
<comment type="similarity">
    <text evidence="1 10 11">Belongs to the HAM1 NTPase family.</text>
</comment>
<dbReference type="InterPro" id="IPR029001">
    <property type="entry name" value="ITPase-like_fam"/>
</dbReference>
<dbReference type="GO" id="GO:0036222">
    <property type="term" value="F:XTP diphosphatase activity"/>
    <property type="evidence" value="ECO:0007669"/>
    <property type="project" value="UniProtKB-UniRule"/>
</dbReference>
<feature type="binding site" evidence="10">
    <location>
        <position position="71"/>
    </location>
    <ligand>
        <name>substrate</name>
    </ligand>
</feature>
<evidence type="ECO:0000313" key="13">
    <source>
        <dbReference type="Proteomes" id="UP000191931"/>
    </source>
</evidence>
<dbReference type="AlphaFoldDB" id="A0A1W1H590"/>
<feature type="binding site" evidence="10">
    <location>
        <begin position="151"/>
        <end position="154"/>
    </location>
    <ligand>
        <name>substrate</name>
    </ligand>
</feature>
<feature type="binding site" evidence="10">
    <location>
        <position position="41"/>
    </location>
    <ligand>
        <name>Mg(2+)</name>
        <dbReference type="ChEBI" id="CHEBI:18420"/>
    </ligand>
</feature>
<name>A0A1W1H590_9BACT</name>
<dbReference type="STRING" id="1246637.MTBBW1_1050023"/>
<keyword evidence="3 10" id="KW-0479">Metal-binding</keyword>
<comment type="subunit">
    <text evidence="2 10">Homodimer.</text>
</comment>
<dbReference type="Gene3D" id="3.90.950.10">
    <property type="match status" value="1"/>
</dbReference>
<dbReference type="Proteomes" id="UP000191931">
    <property type="component" value="Unassembled WGS sequence"/>
</dbReference>
<dbReference type="GO" id="GO:0017111">
    <property type="term" value="F:ribonucleoside triphosphate phosphatase activity"/>
    <property type="evidence" value="ECO:0007669"/>
    <property type="project" value="InterPro"/>
</dbReference>
<comment type="catalytic activity">
    <reaction evidence="10">
        <text>ITP + H2O = IMP + diphosphate + H(+)</text>
        <dbReference type="Rhea" id="RHEA:29399"/>
        <dbReference type="ChEBI" id="CHEBI:15377"/>
        <dbReference type="ChEBI" id="CHEBI:15378"/>
        <dbReference type="ChEBI" id="CHEBI:33019"/>
        <dbReference type="ChEBI" id="CHEBI:58053"/>
        <dbReference type="ChEBI" id="CHEBI:61402"/>
        <dbReference type="EC" id="3.6.1.66"/>
    </reaction>
</comment>
<comment type="function">
    <text evidence="10">Pyrophosphatase that catalyzes the hydrolysis of nucleoside triphosphates to their monophosphate derivatives, with a high preference for the non-canonical purine nucleotides XTP (xanthosine triphosphate), dITP (deoxyinosine triphosphate) and ITP. Seems to function as a house-cleaning enzyme that removes non-canonical purine nucleotides from the nucleotide pool, thus preventing their incorporation into DNA/RNA and avoiding chromosomal lesions.</text>
</comment>